<evidence type="ECO:0000256" key="5">
    <source>
        <dbReference type="ARBA" id="ARBA00022737"/>
    </source>
</evidence>
<evidence type="ECO:0000256" key="4">
    <source>
        <dbReference type="ARBA" id="ARBA00022614"/>
    </source>
</evidence>
<evidence type="ECO:0000313" key="6">
    <source>
        <dbReference type="EnsemblMetazoa" id="CLYHEMP007051.1"/>
    </source>
</evidence>
<dbReference type="PANTHER" id="PTHR46545:SF1">
    <property type="entry name" value="LEUCINE-RICH REPEAT-CONTAINING PROTEIN 51"/>
    <property type="match status" value="1"/>
</dbReference>
<organism evidence="6 7">
    <name type="scientific">Clytia hemisphaerica</name>
    <dbReference type="NCBI Taxonomy" id="252671"/>
    <lineage>
        <taxon>Eukaryota</taxon>
        <taxon>Metazoa</taxon>
        <taxon>Cnidaria</taxon>
        <taxon>Hydrozoa</taxon>
        <taxon>Hydroidolina</taxon>
        <taxon>Leptothecata</taxon>
        <taxon>Obeliida</taxon>
        <taxon>Clytiidae</taxon>
        <taxon>Clytia</taxon>
    </lineage>
</organism>
<dbReference type="EnsemblMetazoa" id="CLYHEMT007051.1">
    <property type="protein sequence ID" value="CLYHEMP007051.1"/>
    <property type="gene ID" value="CLYHEMG007051"/>
</dbReference>
<keyword evidence="7" id="KW-1185">Reference proteome</keyword>
<dbReference type="SUPFAM" id="SSF52047">
    <property type="entry name" value="RNI-like"/>
    <property type="match status" value="1"/>
</dbReference>
<accession>A0A7M5VAU9</accession>
<keyword evidence="5" id="KW-0677">Repeat</keyword>
<keyword evidence="3" id="KW-0963">Cytoplasm</keyword>
<name>A0A7M5VAU9_9CNID</name>
<keyword evidence="4" id="KW-0433">Leucine-rich repeat</keyword>
<dbReference type="InterPro" id="IPR001611">
    <property type="entry name" value="Leu-rich_rpt"/>
</dbReference>
<evidence type="ECO:0000256" key="1">
    <source>
        <dbReference type="ARBA" id="ARBA00004496"/>
    </source>
</evidence>
<dbReference type="Proteomes" id="UP000594262">
    <property type="component" value="Unplaced"/>
</dbReference>
<proteinExistence type="predicted"/>
<dbReference type="GeneID" id="136811449"/>
<evidence type="ECO:0000256" key="2">
    <source>
        <dbReference type="ARBA" id="ARBA00014223"/>
    </source>
</evidence>
<protein>
    <recommendedName>
        <fullName evidence="2">Leucine-rich repeat-containing protein 51</fullName>
    </recommendedName>
</protein>
<sequence>MNMEQSDLKTFCNALHEKFSSQYDFDNLDNIIVRSLNCPQQSLDKRKIIGLDHCSIKNAGNYDDIANSCPMVQELDVSSNYFEDWSEIINITKCLRHLTCLNVSHNPLDRDTLLQHDHNLSTPQKSIHSLVINNTGIDFQSLLKLLDIYPSVAVLHFCINDISSIPGNLNKQYENVTTVSMAKNNIKTWADIRKIGKLFPNLVSLNISENLFKEIEYEKNSNDFCHLKNLNIMECPIDDWESIENLQHLPQLRELRIKGCPIYAKKSLTEKQQRCLTVARLPNITKLNGSNVEDEEREDAERLFIRFHMKGENKPTRYQDLIQTYGKLDELAEVNFDRSFIVDVLVKGDVESPFLYSLDCSQTVRSLYKELGTRLKLKKNKFNLVHFEQEEEENDSTYVGRKMKKSNVQRVTSYYVREGDSVQVIRLDLDID</sequence>
<dbReference type="PANTHER" id="PTHR46545">
    <property type="entry name" value="LEUCINE-RICH REPEAT-CONTAINING PROTEIN 51"/>
    <property type="match status" value="1"/>
</dbReference>
<evidence type="ECO:0000256" key="3">
    <source>
        <dbReference type="ARBA" id="ARBA00022490"/>
    </source>
</evidence>
<dbReference type="InterPro" id="IPR032675">
    <property type="entry name" value="LRR_dom_sf"/>
</dbReference>
<dbReference type="Pfam" id="PF13516">
    <property type="entry name" value="LRR_6"/>
    <property type="match status" value="1"/>
</dbReference>
<dbReference type="OrthoDB" id="5855206at2759"/>
<comment type="subcellular location">
    <subcellularLocation>
        <location evidence="1">Cytoplasm</location>
    </subcellularLocation>
</comment>
<dbReference type="AlphaFoldDB" id="A0A7M5VAU9"/>
<dbReference type="RefSeq" id="XP_066924156.1">
    <property type="nucleotide sequence ID" value="XM_067068055.1"/>
</dbReference>
<evidence type="ECO:0000313" key="7">
    <source>
        <dbReference type="Proteomes" id="UP000594262"/>
    </source>
</evidence>
<reference evidence="6" key="1">
    <citation type="submission" date="2021-01" db="UniProtKB">
        <authorList>
            <consortium name="EnsemblMetazoa"/>
        </authorList>
    </citation>
    <scope>IDENTIFICATION</scope>
</reference>
<dbReference type="GO" id="GO:0005737">
    <property type="term" value="C:cytoplasm"/>
    <property type="evidence" value="ECO:0007669"/>
    <property type="project" value="UniProtKB-SubCell"/>
</dbReference>
<dbReference type="Gene3D" id="3.80.10.10">
    <property type="entry name" value="Ribonuclease Inhibitor"/>
    <property type="match status" value="2"/>
</dbReference>